<dbReference type="OrthoDB" id="6556344at2"/>
<sequence length="100" mass="10595">MLINLFGGLYGPEVIAAFSGALLFTMVQHTFRGLHRLLVFLVSFLMGVVGANATLSLVSPWLPADVTFGNETGAFICSALIVNVAMLAIGRVEKLMASGH</sequence>
<keyword evidence="1" id="KW-0472">Membrane</keyword>
<reference evidence="2 5" key="2">
    <citation type="journal article" date="2020" name="FEMS Microbiol. Ecol.">
        <title>Temporal dynamics of bacterial communities during seed development and maturation.</title>
        <authorList>
            <person name="Chesneau G."/>
            <person name="Torres-Cortes G."/>
            <person name="Briand M."/>
            <person name="Darrasse A."/>
            <person name="Preveaux A."/>
            <person name="Marais C."/>
            <person name="Jacques M.A."/>
            <person name="Shade A."/>
            <person name="Barret M."/>
        </authorList>
    </citation>
    <scope>NUCLEOTIDE SEQUENCE [LARGE SCALE GENOMIC DNA]</scope>
    <source>
        <strain evidence="2 5">CFBP13732</strain>
    </source>
</reference>
<dbReference type="Proteomes" id="UP000306393">
    <property type="component" value="Unassembled WGS sequence"/>
</dbReference>
<protein>
    <submittedName>
        <fullName evidence="3">Uncharacterized protein</fullName>
    </submittedName>
</protein>
<dbReference type="InterPro" id="IPR032637">
    <property type="entry name" value="Phage_holin-like"/>
</dbReference>
<accession>A0A4U3EQS4</accession>
<dbReference type="Proteomes" id="UP000661012">
    <property type="component" value="Unassembled WGS sequence"/>
</dbReference>
<reference evidence="3 4" key="1">
    <citation type="journal article" date="2019" name="Sci. Rep.">
        <title>Differences in resource use lead to coexistence of seed-transmitted microbial populations.</title>
        <authorList>
            <person name="Torres-Cortes G."/>
            <person name="Garcia B.J."/>
            <person name="Compant S."/>
            <person name="Rezki S."/>
            <person name="Jones P."/>
            <person name="Preveaux A."/>
            <person name="Briand M."/>
            <person name="Roulet A."/>
            <person name="Bouchez O."/>
            <person name="Jacobson D."/>
            <person name="Barret M."/>
        </authorList>
    </citation>
    <scope>NUCLEOTIDE SEQUENCE [LARGE SCALE GENOMIC DNA]</scope>
    <source>
        <strain evidence="3 4">CFBP13511</strain>
    </source>
</reference>
<dbReference type="EMBL" id="QGAC01000050">
    <property type="protein sequence ID" value="TKJ82675.1"/>
    <property type="molecule type" value="Genomic_DNA"/>
</dbReference>
<organism evidence="3 4">
    <name type="scientific">Erwinia persicina</name>
    <dbReference type="NCBI Taxonomy" id="55211"/>
    <lineage>
        <taxon>Bacteria</taxon>
        <taxon>Pseudomonadati</taxon>
        <taxon>Pseudomonadota</taxon>
        <taxon>Gammaproteobacteria</taxon>
        <taxon>Enterobacterales</taxon>
        <taxon>Erwiniaceae</taxon>
        <taxon>Erwinia</taxon>
    </lineage>
</organism>
<keyword evidence="5" id="KW-1185">Reference proteome</keyword>
<feature type="transmembrane region" description="Helical" evidence="1">
    <location>
        <begin position="37"/>
        <end position="61"/>
    </location>
</feature>
<dbReference type="EMBL" id="JACYNN010000033">
    <property type="protein sequence ID" value="MBD8109100.1"/>
    <property type="molecule type" value="Genomic_DNA"/>
</dbReference>
<keyword evidence="1" id="KW-1133">Transmembrane helix</keyword>
<name>A0A4U3EQS4_9GAMM</name>
<gene>
    <name evidence="3" type="ORF">EpCFBP13511_23765</name>
    <name evidence="2" type="ORF">IFT93_22290</name>
</gene>
<evidence type="ECO:0000313" key="2">
    <source>
        <dbReference type="EMBL" id="MBD8109100.1"/>
    </source>
</evidence>
<proteinExistence type="predicted"/>
<feature type="transmembrane region" description="Helical" evidence="1">
    <location>
        <begin position="6"/>
        <end position="25"/>
    </location>
</feature>
<dbReference type="Pfam" id="PF16931">
    <property type="entry name" value="Phage_holin_8"/>
    <property type="match status" value="1"/>
</dbReference>
<evidence type="ECO:0000256" key="1">
    <source>
        <dbReference type="SAM" id="Phobius"/>
    </source>
</evidence>
<comment type="caution">
    <text evidence="3">The sequence shown here is derived from an EMBL/GenBank/DDBJ whole genome shotgun (WGS) entry which is preliminary data.</text>
</comment>
<dbReference type="AlphaFoldDB" id="A0A4U3EQS4"/>
<dbReference type="RefSeq" id="WP_137270227.1">
    <property type="nucleotide sequence ID" value="NZ_JACYMQ010000023.1"/>
</dbReference>
<feature type="transmembrane region" description="Helical" evidence="1">
    <location>
        <begin position="73"/>
        <end position="92"/>
    </location>
</feature>
<evidence type="ECO:0000313" key="3">
    <source>
        <dbReference type="EMBL" id="TKJ82675.1"/>
    </source>
</evidence>
<evidence type="ECO:0000313" key="4">
    <source>
        <dbReference type="Proteomes" id="UP000306393"/>
    </source>
</evidence>
<evidence type="ECO:0000313" key="5">
    <source>
        <dbReference type="Proteomes" id="UP000661012"/>
    </source>
</evidence>
<keyword evidence="1" id="KW-0812">Transmembrane</keyword>